<sequence length="127" mass="14482">MGQEDYFSILTARSLGLDIAKDTLVNSVEHNVRKVYCNIHIYRVKDAMVGCTLCMTRDKPKGPLLPLVSEIERLFHQRKRENKAQRAMHRGDEPVDGEENRNTAAIGRSRAIRDHLTPILDDLNKGQ</sequence>
<keyword evidence="3" id="KW-1185">Reference proteome</keyword>
<proteinExistence type="predicted"/>
<protein>
    <submittedName>
        <fullName evidence="2">Uncharacterized protein</fullName>
    </submittedName>
</protein>
<organism evidence="2 3">
    <name type="scientific">Hibiscus sabdariffa</name>
    <name type="common">roselle</name>
    <dbReference type="NCBI Taxonomy" id="183260"/>
    <lineage>
        <taxon>Eukaryota</taxon>
        <taxon>Viridiplantae</taxon>
        <taxon>Streptophyta</taxon>
        <taxon>Embryophyta</taxon>
        <taxon>Tracheophyta</taxon>
        <taxon>Spermatophyta</taxon>
        <taxon>Magnoliopsida</taxon>
        <taxon>eudicotyledons</taxon>
        <taxon>Gunneridae</taxon>
        <taxon>Pentapetalae</taxon>
        <taxon>rosids</taxon>
        <taxon>malvids</taxon>
        <taxon>Malvales</taxon>
        <taxon>Malvaceae</taxon>
        <taxon>Malvoideae</taxon>
        <taxon>Hibiscus</taxon>
    </lineage>
</organism>
<evidence type="ECO:0000313" key="3">
    <source>
        <dbReference type="Proteomes" id="UP001396334"/>
    </source>
</evidence>
<dbReference type="EMBL" id="JBBPBN010000001">
    <property type="protein sequence ID" value="KAK9045937.1"/>
    <property type="molecule type" value="Genomic_DNA"/>
</dbReference>
<reference evidence="2 3" key="1">
    <citation type="journal article" date="2024" name="G3 (Bethesda)">
        <title>Genome assembly of Hibiscus sabdariffa L. provides insights into metabolisms of medicinal natural products.</title>
        <authorList>
            <person name="Kim T."/>
        </authorList>
    </citation>
    <scope>NUCLEOTIDE SEQUENCE [LARGE SCALE GENOMIC DNA]</scope>
    <source>
        <strain evidence="2">TK-2024</strain>
        <tissue evidence="2">Old leaves</tissue>
    </source>
</reference>
<name>A0ABR2U913_9ROSI</name>
<comment type="caution">
    <text evidence="2">The sequence shown here is derived from an EMBL/GenBank/DDBJ whole genome shotgun (WGS) entry which is preliminary data.</text>
</comment>
<feature type="compositionally biased region" description="Basic and acidic residues" evidence="1">
    <location>
        <begin position="89"/>
        <end position="101"/>
    </location>
</feature>
<evidence type="ECO:0000313" key="2">
    <source>
        <dbReference type="EMBL" id="KAK9045937.1"/>
    </source>
</evidence>
<dbReference type="Proteomes" id="UP001396334">
    <property type="component" value="Unassembled WGS sequence"/>
</dbReference>
<feature type="region of interest" description="Disordered" evidence="1">
    <location>
        <begin position="79"/>
        <end position="108"/>
    </location>
</feature>
<accession>A0ABR2U913</accession>
<gene>
    <name evidence="2" type="ORF">V6N11_051840</name>
</gene>
<evidence type="ECO:0000256" key="1">
    <source>
        <dbReference type="SAM" id="MobiDB-lite"/>
    </source>
</evidence>